<dbReference type="SUPFAM" id="SSF53474">
    <property type="entry name" value="alpha/beta-Hydrolases"/>
    <property type="match status" value="1"/>
</dbReference>
<keyword evidence="4" id="KW-1185">Reference proteome</keyword>
<feature type="domain" description="BD-FAE-like" evidence="2">
    <location>
        <begin position="71"/>
        <end position="175"/>
    </location>
</feature>
<dbReference type="Proteomes" id="UP000297737">
    <property type="component" value="Unassembled WGS sequence"/>
</dbReference>
<dbReference type="PANTHER" id="PTHR48081:SF9">
    <property type="entry name" value="CARBOXYLESTERASE"/>
    <property type="match status" value="1"/>
</dbReference>
<dbReference type="InterPro" id="IPR050300">
    <property type="entry name" value="GDXG_lipolytic_enzyme"/>
</dbReference>
<keyword evidence="1 3" id="KW-0378">Hydrolase</keyword>
<dbReference type="Gene3D" id="3.40.50.1820">
    <property type="entry name" value="alpha/beta hydrolase"/>
    <property type="match status" value="1"/>
</dbReference>
<dbReference type="InterPro" id="IPR049492">
    <property type="entry name" value="BD-FAE-like_dom"/>
</dbReference>
<dbReference type="InterPro" id="IPR029058">
    <property type="entry name" value="AB_hydrolase_fold"/>
</dbReference>
<dbReference type="PANTHER" id="PTHR48081">
    <property type="entry name" value="AB HYDROLASE SUPERFAMILY PROTEIN C4A8.06C"/>
    <property type="match status" value="1"/>
</dbReference>
<dbReference type="OrthoDB" id="9771666at2"/>
<protein>
    <submittedName>
        <fullName evidence="3">Alpha/beta hydrolase</fullName>
    </submittedName>
</protein>
<evidence type="ECO:0000313" key="3">
    <source>
        <dbReference type="EMBL" id="TFU06085.1"/>
    </source>
</evidence>
<dbReference type="RefSeq" id="WP_135244809.1">
    <property type="nucleotide sequence ID" value="NZ_SIHO01000001.1"/>
</dbReference>
<evidence type="ECO:0000259" key="2">
    <source>
        <dbReference type="Pfam" id="PF20434"/>
    </source>
</evidence>
<comment type="caution">
    <text evidence="3">The sequence shown here is derived from an EMBL/GenBank/DDBJ whole genome shotgun (WGS) entry which is preliminary data.</text>
</comment>
<dbReference type="Pfam" id="PF20434">
    <property type="entry name" value="BD-FAE"/>
    <property type="match status" value="1"/>
</dbReference>
<proteinExistence type="predicted"/>
<organism evidence="3 4">
    <name type="scientific">Glacieibacterium arshaanense</name>
    <dbReference type="NCBI Taxonomy" id="2511025"/>
    <lineage>
        <taxon>Bacteria</taxon>
        <taxon>Pseudomonadati</taxon>
        <taxon>Pseudomonadota</taxon>
        <taxon>Alphaproteobacteria</taxon>
        <taxon>Sphingomonadales</taxon>
        <taxon>Sphingosinicellaceae</taxon>
        <taxon>Glacieibacterium</taxon>
    </lineage>
</organism>
<accession>A0A4Y9ER44</accession>
<evidence type="ECO:0000256" key="1">
    <source>
        <dbReference type="ARBA" id="ARBA00022801"/>
    </source>
</evidence>
<dbReference type="EMBL" id="SIHO01000001">
    <property type="protein sequence ID" value="TFU06085.1"/>
    <property type="molecule type" value="Genomic_DNA"/>
</dbReference>
<gene>
    <name evidence="3" type="ORF">EUV02_03460</name>
</gene>
<evidence type="ECO:0000313" key="4">
    <source>
        <dbReference type="Proteomes" id="UP000297737"/>
    </source>
</evidence>
<sequence length="304" mass="31517">MKPVTRRILLGGGAVAAVAAIAAGREYYLLSSLKGPDPLLNLNRLDAVTPGSDGVRLAESAAYGNDARQQLDVYLPAGDVANAPVVVFFYGGGWVKGDRGDHRFVGRALASRGIIAVVPDYRLVPQVSYPAFVADGAIAVQWAIANAARLGGDPQRVAVAGHSAGSYIAAMLALNPSFGVANKVNALIGISGGRYTLTPRVRAKLADVFGKTPDGEPVEPIDFVGSGAPPTLLLTGSVDDVAAPRITYDFAAALRAAGAPVTVKTYAGVEHKDMLAAFAAPYRWNIPVLDDVARFVMAAPPVAS</sequence>
<dbReference type="AlphaFoldDB" id="A0A4Y9ER44"/>
<name>A0A4Y9ER44_9SPHN</name>
<reference evidence="3 4" key="1">
    <citation type="submission" date="2019-02" db="EMBL/GenBank/DDBJ databases">
        <title>Polymorphobacter sp. isolated from the lake at the Tibet of China.</title>
        <authorList>
            <person name="Li A."/>
        </authorList>
    </citation>
    <scope>NUCLEOTIDE SEQUENCE [LARGE SCALE GENOMIC DNA]</scope>
    <source>
        <strain evidence="3 4">DJ1R-1</strain>
    </source>
</reference>
<dbReference type="GO" id="GO:0016787">
    <property type="term" value="F:hydrolase activity"/>
    <property type="evidence" value="ECO:0007669"/>
    <property type="project" value="UniProtKB-KW"/>
</dbReference>